<proteinExistence type="inferred from homology"/>
<dbReference type="OrthoDB" id="428159at2759"/>
<feature type="compositionally biased region" description="Basic and acidic residues" evidence="2">
    <location>
        <begin position="65"/>
        <end position="81"/>
    </location>
</feature>
<name>A0A6A6RX16_9PLEO</name>
<dbReference type="EMBL" id="MU006786">
    <property type="protein sequence ID" value="KAF2639552.1"/>
    <property type="molecule type" value="Genomic_DNA"/>
</dbReference>
<dbReference type="GO" id="GO:0045053">
    <property type="term" value="P:protein retention in Golgi apparatus"/>
    <property type="evidence" value="ECO:0007669"/>
    <property type="project" value="TreeGrafter"/>
</dbReference>
<feature type="region of interest" description="Disordered" evidence="2">
    <location>
        <begin position="51"/>
        <end position="102"/>
    </location>
</feature>
<accession>A0A6A6RX16</accession>
<evidence type="ECO:0008006" key="5">
    <source>
        <dbReference type="Google" id="ProtNLM"/>
    </source>
</evidence>
<dbReference type="PANTHER" id="PTHR16166:SF93">
    <property type="entry name" value="INTERMEMBRANE LIPID TRANSFER PROTEIN VPS13"/>
    <property type="match status" value="1"/>
</dbReference>
<dbReference type="Proteomes" id="UP000799753">
    <property type="component" value="Unassembled WGS sequence"/>
</dbReference>
<gene>
    <name evidence="3" type="ORF">P280DRAFT_470189</name>
</gene>
<protein>
    <recommendedName>
        <fullName evidence="5">Glycosyltransferase family 1 protein</fullName>
    </recommendedName>
</protein>
<evidence type="ECO:0000256" key="2">
    <source>
        <dbReference type="SAM" id="MobiDB-lite"/>
    </source>
</evidence>
<dbReference type="AlphaFoldDB" id="A0A6A6RX16"/>
<keyword evidence="4" id="KW-1185">Reference proteome</keyword>
<organism evidence="3 4">
    <name type="scientific">Massarina eburnea CBS 473.64</name>
    <dbReference type="NCBI Taxonomy" id="1395130"/>
    <lineage>
        <taxon>Eukaryota</taxon>
        <taxon>Fungi</taxon>
        <taxon>Dikarya</taxon>
        <taxon>Ascomycota</taxon>
        <taxon>Pezizomycotina</taxon>
        <taxon>Dothideomycetes</taxon>
        <taxon>Pleosporomycetidae</taxon>
        <taxon>Pleosporales</taxon>
        <taxon>Massarineae</taxon>
        <taxon>Massarinaceae</taxon>
        <taxon>Massarina</taxon>
    </lineage>
</organism>
<evidence type="ECO:0000256" key="1">
    <source>
        <dbReference type="ARBA" id="ARBA00006545"/>
    </source>
</evidence>
<evidence type="ECO:0000313" key="4">
    <source>
        <dbReference type="Proteomes" id="UP000799753"/>
    </source>
</evidence>
<feature type="compositionally biased region" description="Low complexity" evidence="2">
    <location>
        <begin position="87"/>
        <end position="102"/>
    </location>
</feature>
<dbReference type="PANTHER" id="PTHR16166">
    <property type="entry name" value="VACUOLAR PROTEIN SORTING-ASSOCIATED PROTEIN VPS13"/>
    <property type="match status" value="1"/>
</dbReference>
<dbReference type="InterPro" id="IPR026847">
    <property type="entry name" value="VPS13"/>
</dbReference>
<reference evidence="3" key="1">
    <citation type="journal article" date="2020" name="Stud. Mycol.">
        <title>101 Dothideomycetes genomes: a test case for predicting lifestyles and emergence of pathogens.</title>
        <authorList>
            <person name="Haridas S."/>
            <person name="Albert R."/>
            <person name="Binder M."/>
            <person name="Bloem J."/>
            <person name="Labutti K."/>
            <person name="Salamov A."/>
            <person name="Andreopoulos B."/>
            <person name="Baker S."/>
            <person name="Barry K."/>
            <person name="Bills G."/>
            <person name="Bluhm B."/>
            <person name="Cannon C."/>
            <person name="Castanera R."/>
            <person name="Culley D."/>
            <person name="Daum C."/>
            <person name="Ezra D."/>
            <person name="Gonzalez J."/>
            <person name="Henrissat B."/>
            <person name="Kuo A."/>
            <person name="Liang C."/>
            <person name="Lipzen A."/>
            <person name="Lutzoni F."/>
            <person name="Magnuson J."/>
            <person name="Mondo S."/>
            <person name="Nolan M."/>
            <person name="Ohm R."/>
            <person name="Pangilinan J."/>
            <person name="Park H.-J."/>
            <person name="Ramirez L."/>
            <person name="Alfaro M."/>
            <person name="Sun H."/>
            <person name="Tritt A."/>
            <person name="Yoshinaga Y."/>
            <person name="Zwiers L.-H."/>
            <person name="Turgeon B."/>
            <person name="Goodwin S."/>
            <person name="Spatafora J."/>
            <person name="Crous P."/>
            <person name="Grigoriev I."/>
        </authorList>
    </citation>
    <scope>NUCLEOTIDE SEQUENCE</scope>
    <source>
        <strain evidence="3">CBS 473.64</strain>
    </source>
</reference>
<comment type="similarity">
    <text evidence="1">Belongs to the VPS13 family.</text>
</comment>
<sequence length="445" mass="48527">MTASTLENYDDDARSITETDQWARIHVEIANDTAPPPAYTITVADYENAANAEAYQPEKPTNRTIRRDSLGSERRASERPSPRNGTQSSSLASPSDSAQQQPRDLSLDYFAELTDDATVTHAKRCNLLRERLATWHIKRKGLALCPLSATILIKEGLLRQKDLELISRSSGLKRDPTDPISAVAFGAYDTLGDMILGLMQGPVEFGRQIAPMMKEHEANPYAQNADRGFPSASIFSTNNTQEQYHLNSMREMEEASLHSSKSSAKSVMSNTSHAALRVAISSGKGIGRIVGAGVKAPMTFTHGVTRGFHNMPKLYGEEVREYENVVDLRSGLMNSGKGLAHGFGDGITDFFRKPVEGAKKEGILGFGKGVGKGFGNLICKPTAGVVGIVGYTSAGMYKEIQGINSSRKKAAIDVVIQIGEVEYERAGYAVRIEVVRKWHDAAMKK</sequence>
<dbReference type="GO" id="GO:0006623">
    <property type="term" value="P:protein targeting to vacuole"/>
    <property type="evidence" value="ECO:0007669"/>
    <property type="project" value="TreeGrafter"/>
</dbReference>
<evidence type="ECO:0000313" key="3">
    <source>
        <dbReference type="EMBL" id="KAF2639552.1"/>
    </source>
</evidence>